<name>A0A1M4TSQ0_9SPHI</name>
<feature type="chain" id="PRO_5012024912" description="HEAT repeat-containing protein" evidence="1">
    <location>
        <begin position="23"/>
        <end position="342"/>
    </location>
</feature>
<dbReference type="RefSeq" id="WP_143166663.1">
    <property type="nucleotide sequence ID" value="NZ_FQUQ01000001.1"/>
</dbReference>
<keyword evidence="3" id="KW-1185">Reference proteome</keyword>
<keyword evidence="1" id="KW-0732">Signal</keyword>
<dbReference type="EMBL" id="FQUQ01000001">
    <property type="protein sequence ID" value="SHE47337.1"/>
    <property type="molecule type" value="Genomic_DNA"/>
</dbReference>
<protein>
    <recommendedName>
        <fullName evidence="4">HEAT repeat-containing protein</fullName>
    </recommendedName>
</protein>
<dbReference type="OrthoDB" id="871694at2"/>
<gene>
    <name evidence="2" type="ORF">SAMN04488522_101300</name>
</gene>
<reference evidence="3" key="1">
    <citation type="submission" date="2016-11" db="EMBL/GenBank/DDBJ databases">
        <authorList>
            <person name="Varghese N."/>
            <person name="Submissions S."/>
        </authorList>
    </citation>
    <scope>NUCLEOTIDE SEQUENCE [LARGE SCALE GENOMIC DNA]</scope>
    <source>
        <strain evidence="3">DSM 16990</strain>
    </source>
</reference>
<evidence type="ECO:0000256" key="1">
    <source>
        <dbReference type="SAM" id="SignalP"/>
    </source>
</evidence>
<proteinExistence type="predicted"/>
<evidence type="ECO:0008006" key="4">
    <source>
        <dbReference type="Google" id="ProtNLM"/>
    </source>
</evidence>
<evidence type="ECO:0000313" key="3">
    <source>
        <dbReference type="Proteomes" id="UP000184287"/>
    </source>
</evidence>
<evidence type="ECO:0000313" key="2">
    <source>
        <dbReference type="EMBL" id="SHE47337.1"/>
    </source>
</evidence>
<dbReference type="Proteomes" id="UP000184287">
    <property type="component" value="Unassembled WGS sequence"/>
</dbReference>
<dbReference type="AlphaFoldDB" id="A0A1M4TSQ0"/>
<feature type="signal peptide" evidence="1">
    <location>
        <begin position="1"/>
        <end position="22"/>
    </location>
</feature>
<accession>A0A1M4TSQ0</accession>
<sequence>MGSKRFFLLILLCNSFAFCAKAQMDTSHVEIWGLPKGYSEVSYMQFLNEKKVTPCMQDLKEFGYKEATVIGLEELRLVVLRANPVYNFSPPAKKQKIYPPKKVIDLLYFGINNDEINFVKQGYFDFLNKDSAEINKSISVYQQYGLLVNKEKVYERFDLIRSLDSSDKDSCLNFLKLSDEARMKSAALLGYVSQARSKDDMLVLFPFLLDFTIGDEANTYLTRYLNRVGLNASDWQQHHNMFVLTLNCPDPFRATSLMELYQKENHCKRYAEQILKEGNLTIVEILKSRRRELDELRTKTTNFLSYLTDQKFGNDYNAWLSYLGKRTKSLSVTSKIKTPRIG</sequence>
<dbReference type="STRING" id="288992.SAMN04488522_101300"/>
<organism evidence="2 3">
    <name type="scientific">Pedobacter caeni</name>
    <dbReference type="NCBI Taxonomy" id="288992"/>
    <lineage>
        <taxon>Bacteria</taxon>
        <taxon>Pseudomonadati</taxon>
        <taxon>Bacteroidota</taxon>
        <taxon>Sphingobacteriia</taxon>
        <taxon>Sphingobacteriales</taxon>
        <taxon>Sphingobacteriaceae</taxon>
        <taxon>Pedobacter</taxon>
    </lineage>
</organism>